<evidence type="ECO:0000259" key="6">
    <source>
        <dbReference type="PROSITE" id="PS50215"/>
    </source>
</evidence>
<feature type="domain" description="Disintegrin" evidence="5">
    <location>
        <begin position="466"/>
        <end position="548"/>
    </location>
</feature>
<dbReference type="SMART" id="SM00050">
    <property type="entry name" value="DISIN"/>
    <property type="match status" value="1"/>
</dbReference>
<keyword evidence="3" id="KW-0812">Transmembrane</keyword>
<evidence type="ECO:0000313" key="8">
    <source>
        <dbReference type="Proteomes" id="UP000054560"/>
    </source>
</evidence>
<protein>
    <recommendedName>
        <fullName evidence="9">Disintegrin domain-containing protein</fullName>
    </recommendedName>
</protein>
<dbReference type="InterPro" id="IPR051489">
    <property type="entry name" value="ADAM_Metalloproteinase"/>
</dbReference>
<dbReference type="eggNOG" id="KOG3658">
    <property type="taxonomic scope" value="Eukaryota"/>
</dbReference>
<evidence type="ECO:0000256" key="4">
    <source>
        <dbReference type="SAM" id="SignalP"/>
    </source>
</evidence>
<dbReference type="PANTHER" id="PTHR45702:SF2">
    <property type="entry name" value="KUZBANIAN, ISOFORM A"/>
    <property type="match status" value="1"/>
</dbReference>
<dbReference type="GO" id="GO:0006509">
    <property type="term" value="P:membrane protein ectodomain proteolysis"/>
    <property type="evidence" value="ECO:0007669"/>
    <property type="project" value="TreeGrafter"/>
</dbReference>
<dbReference type="InterPro" id="IPR001590">
    <property type="entry name" value="Peptidase_M12B"/>
</dbReference>
<dbReference type="Gene3D" id="3.40.390.10">
    <property type="entry name" value="Collagenase (Catalytic Domain)"/>
    <property type="match status" value="1"/>
</dbReference>
<name>A0A0L0GEC8_9EUKA</name>
<keyword evidence="4" id="KW-0732">Signal</keyword>
<keyword evidence="1" id="KW-0479">Metal-binding</keyword>
<sequence length="882" mass="96228">MRALKLALLPSAIAICASGFTPREDSLTENVKHYELVTAEQVHSTVRRATEFSGDGTLSAIDNHVIEYKTTVFGRLFHMELVRATPASDRTRGSDALVGDGLYQGRVLSSNVAEQTVGIVRGYMQDDHFRGSVSTEDEVFFFEPARRYAQHAHRRAGDRVVYRASDVSYKHTDGNTYAGAAMFKSLAAKKRNSLEHRPRYRRDELEESPSRETDGRVFNVTVTLTDSDNTCLVKAVSDHTYTQSHMTAGSAAKHMEWVIGEVDQIFSSGTFYAGANPWHIRVALAPFDPIDTYLSPTDYPENIKGLANETLDPEGVLLEFAKGTWNGYCLAHLFTHREHYGTLGLAYVASTDVDKPGGICAGRVSTSEGYLNLNTGMHSDIMFGQTIPDAVEVIATAHEIGHGFGALHDSLDWPCYGVPGGPYLMYASTSTKVQANNDQFSVCSVASIRSVLTAKVEKQCFMPYPGQYCGNGLLEGDEQCDAFGEGNCCTSDCKLKDGAVCAIAPCCDSATCQYQPAGTVCTAATGCLKRAVCTGEDTECPYQETLPDTTTCGSGEMQTDAWMCKTGVCANTLESQASIIPEETDDTVCSLLLDASQCNCPEDVGGCKLCCTFSGNIVNANSTNTGTNQNTTGPCITAESYCALNALIDPGCLVNAGKDAQLTRVPNFGGGYPCNDYTGFCDGHGDCKVASNPATASVVFPNPLVFIEYTWYYFVSGLIALLLLVLFYFIVNRFCPGNRRLRRKAIERTRRDVRTDLKRAKKKEKYQDTADELLESELSVENMDFARAISRDEYSDIDAYEMEARASHGSQYSTRSDRMFRAEGMSTSHDLFKTRTASHKAATPRMGQLSEEGVVSMLSLDHPVNSDDSDENEPSASGTTKV</sequence>
<dbReference type="SUPFAM" id="SSF57552">
    <property type="entry name" value="Blood coagulation inhibitor (disintegrin)"/>
    <property type="match status" value="1"/>
</dbReference>
<dbReference type="RefSeq" id="XP_014161272.1">
    <property type="nucleotide sequence ID" value="XM_014305797.1"/>
</dbReference>
<dbReference type="GO" id="GO:0004222">
    <property type="term" value="F:metalloendopeptidase activity"/>
    <property type="evidence" value="ECO:0007669"/>
    <property type="project" value="InterPro"/>
</dbReference>
<evidence type="ECO:0000256" key="2">
    <source>
        <dbReference type="SAM" id="MobiDB-lite"/>
    </source>
</evidence>
<feature type="region of interest" description="Disordered" evidence="2">
    <location>
        <begin position="833"/>
        <end position="882"/>
    </location>
</feature>
<dbReference type="AlphaFoldDB" id="A0A0L0GEC8"/>
<keyword evidence="1" id="KW-0862">Zinc</keyword>
<dbReference type="EMBL" id="KQ241612">
    <property type="protein sequence ID" value="KNC87370.1"/>
    <property type="molecule type" value="Genomic_DNA"/>
</dbReference>
<keyword evidence="3" id="KW-0472">Membrane</keyword>
<feature type="binding site" evidence="1">
    <location>
        <position position="398"/>
    </location>
    <ligand>
        <name>Zn(2+)</name>
        <dbReference type="ChEBI" id="CHEBI:29105"/>
        <note>catalytic</note>
    </ligand>
</feature>
<dbReference type="SUPFAM" id="SSF55486">
    <property type="entry name" value="Metalloproteases ('zincins'), catalytic domain"/>
    <property type="match status" value="1"/>
</dbReference>
<keyword evidence="8" id="KW-1185">Reference proteome</keyword>
<feature type="chain" id="PRO_5005538905" description="Disintegrin domain-containing protein" evidence="4">
    <location>
        <begin position="20"/>
        <end position="882"/>
    </location>
</feature>
<dbReference type="GeneID" id="25901015"/>
<keyword evidence="3" id="KW-1133">Transmembrane helix</keyword>
<dbReference type="Gene3D" id="4.10.70.10">
    <property type="entry name" value="Disintegrin domain"/>
    <property type="match status" value="1"/>
</dbReference>
<dbReference type="PANTHER" id="PTHR45702">
    <property type="entry name" value="ADAM10/ADAM17 METALLOPEPTIDASE FAMILY MEMBER"/>
    <property type="match status" value="1"/>
</dbReference>
<dbReference type="Pfam" id="PF13574">
    <property type="entry name" value="Reprolysin_2"/>
    <property type="match status" value="1"/>
</dbReference>
<comment type="caution">
    <text evidence="1">Lacks conserved residue(s) required for the propagation of feature annotation.</text>
</comment>
<gene>
    <name evidence="7" type="ORF">SARC_00511</name>
</gene>
<evidence type="ECO:0000256" key="3">
    <source>
        <dbReference type="SAM" id="Phobius"/>
    </source>
</evidence>
<evidence type="ECO:0000259" key="5">
    <source>
        <dbReference type="PROSITE" id="PS50214"/>
    </source>
</evidence>
<dbReference type="PROSITE" id="PS50215">
    <property type="entry name" value="ADAM_MEPRO"/>
    <property type="match status" value="1"/>
</dbReference>
<dbReference type="InterPro" id="IPR024079">
    <property type="entry name" value="MetalloPept_cat_dom_sf"/>
</dbReference>
<dbReference type="GO" id="GO:0046872">
    <property type="term" value="F:metal ion binding"/>
    <property type="evidence" value="ECO:0007669"/>
    <property type="project" value="UniProtKB-KW"/>
</dbReference>
<dbReference type="Proteomes" id="UP000054560">
    <property type="component" value="Unassembled WGS sequence"/>
</dbReference>
<dbReference type="OrthoDB" id="2149267at2759"/>
<reference evidence="7 8" key="1">
    <citation type="submission" date="2011-02" db="EMBL/GenBank/DDBJ databases">
        <title>The Genome Sequence of Sphaeroforma arctica JP610.</title>
        <authorList>
            <consortium name="The Broad Institute Genome Sequencing Platform"/>
            <person name="Russ C."/>
            <person name="Cuomo C."/>
            <person name="Young S.K."/>
            <person name="Zeng Q."/>
            <person name="Gargeya S."/>
            <person name="Alvarado L."/>
            <person name="Berlin A."/>
            <person name="Chapman S.B."/>
            <person name="Chen Z."/>
            <person name="Freedman E."/>
            <person name="Gellesch M."/>
            <person name="Goldberg J."/>
            <person name="Griggs A."/>
            <person name="Gujja S."/>
            <person name="Heilman E."/>
            <person name="Heiman D."/>
            <person name="Howarth C."/>
            <person name="Mehta T."/>
            <person name="Neiman D."/>
            <person name="Pearson M."/>
            <person name="Roberts A."/>
            <person name="Saif S."/>
            <person name="Shea T."/>
            <person name="Shenoy N."/>
            <person name="Sisk P."/>
            <person name="Stolte C."/>
            <person name="Sykes S."/>
            <person name="White J."/>
            <person name="Yandava C."/>
            <person name="Burger G."/>
            <person name="Gray M.W."/>
            <person name="Holland P.W.H."/>
            <person name="King N."/>
            <person name="Lang F.B.F."/>
            <person name="Roger A.J."/>
            <person name="Ruiz-Trillo I."/>
            <person name="Haas B."/>
            <person name="Nusbaum C."/>
            <person name="Birren B."/>
        </authorList>
    </citation>
    <scope>NUCLEOTIDE SEQUENCE [LARGE SCALE GENOMIC DNA]</scope>
    <source>
        <strain evidence="7 8">JP610</strain>
    </source>
</reference>
<dbReference type="GO" id="GO:0005886">
    <property type="term" value="C:plasma membrane"/>
    <property type="evidence" value="ECO:0007669"/>
    <property type="project" value="TreeGrafter"/>
</dbReference>
<feature type="signal peptide" evidence="4">
    <location>
        <begin position="1"/>
        <end position="19"/>
    </location>
</feature>
<feature type="transmembrane region" description="Helical" evidence="3">
    <location>
        <begin position="711"/>
        <end position="731"/>
    </location>
</feature>
<dbReference type="PROSITE" id="PS50214">
    <property type="entry name" value="DISINTEGRIN_2"/>
    <property type="match status" value="1"/>
</dbReference>
<feature type="binding site" evidence="1">
    <location>
        <position position="408"/>
    </location>
    <ligand>
        <name>Zn(2+)</name>
        <dbReference type="ChEBI" id="CHEBI:29105"/>
        <note>catalytic</note>
    </ligand>
</feature>
<dbReference type="InterPro" id="IPR001762">
    <property type="entry name" value="Disintegrin_dom"/>
</dbReference>
<dbReference type="STRING" id="667725.A0A0L0GEC8"/>
<organism evidence="7 8">
    <name type="scientific">Sphaeroforma arctica JP610</name>
    <dbReference type="NCBI Taxonomy" id="667725"/>
    <lineage>
        <taxon>Eukaryota</taxon>
        <taxon>Ichthyosporea</taxon>
        <taxon>Ichthyophonida</taxon>
        <taxon>Sphaeroforma</taxon>
    </lineage>
</organism>
<evidence type="ECO:0000313" key="7">
    <source>
        <dbReference type="EMBL" id="KNC87370.1"/>
    </source>
</evidence>
<dbReference type="InterPro" id="IPR036436">
    <property type="entry name" value="Disintegrin_dom_sf"/>
</dbReference>
<accession>A0A0L0GEC8</accession>
<feature type="binding site" evidence="1">
    <location>
        <position position="402"/>
    </location>
    <ligand>
        <name>Zn(2+)</name>
        <dbReference type="ChEBI" id="CHEBI:29105"/>
        <note>catalytic</note>
    </ligand>
</feature>
<feature type="domain" description="Peptidase M12B" evidence="6">
    <location>
        <begin position="229"/>
        <end position="465"/>
    </location>
</feature>
<evidence type="ECO:0000256" key="1">
    <source>
        <dbReference type="PROSITE-ProRule" id="PRU00276"/>
    </source>
</evidence>
<feature type="region of interest" description="Disordered" evidence="2">
    <location>
        <begin position="194"/>
        <end position="213"/>
    </location>
</feature>
<feature type="active site" evidence="1">
    <location>
        <position position="399"/>
    </location>
</feature>
<proteinExistence type="predicted"/>
<evidence type="ECO:0008006" key="9">
    <source>
        <dbReference type="Google" id="ProtNLM"/>
    </source>
</evidence>